<feature type="transmembrane region" description="Helical" evidence="1">
    <location>
        <begin position="274"/>
        <end position="292"/>
    </location>
</feature>
<evidence type="ECO:0000259" key="2">
    <source>
        <dbReference type="Pfam" id="PF10882"/>
    </source>
</evidence>
<accession>A0ABW8TF79</accession>
<keyword evidence="1" id="KW-0472">Membrane</keyword>
<comment type="caution">
    <text evidence="3">The sequence shown here is derived from an EMBL/GenBank/DDBJ whole genome shotgun (WGS) entry which is preliminary data.</text>
</comment>
<feature type="transmembrane region" description="Helical" evidence="1">
    <location>
        <begin position="37"/>
        <end position="59"/>
    </location>
</feature>
<sequence>MKYIKPCKSIFLAIDVILVSVLVNMVTLVIGNYINTYTIIVFFKVFLVVFNLYQIYYLLKCITLKYYYDEDNLYITAFNGLKKVSIPFKEMDMYQKSEGEINGIKLSGYGKNKFAFGIFFVENIGTTNMYCTSTENVIYIKIKEMIYAISPENVKEIEDKLRSLNIPFEHWAYQKNKRLNLGKDRHFMIPFVIVTIVILAMTIVPFIFYWKDMLPAKMPLSFDAKFNPIVYGTAKGFAFKQMMYGAYNMIILFCMYYVSYFYSKYSRKLAYKYIYISLIISSVFFIIQIRILQLF</sequence>
<proteinExistence type="predicted"/>
<evidence type="ECO:0000256" key="1">
    <source>
        <dbReference type="SAM" id="Phobius"/>
    </source>
</evidence>
<feature type="domain" description="Bacterial Pleckstrin homology" evidence="2">
    <location>
        <begin position="65"/>
        <end position="163"/>
    </location>
</feature>
<dbReference type="Pfam" id="PF10882">
    <property type="entry name" value="bPH_5"/>
    <property type="match status" value="1"/>
</dbReference>
<evidence type="ECO:0000313" key="4">
    <source>
        <dbReference type="Proteomes" id="UP001623592"/>
    </source>
</evidence>
<gene>
    <name evidence="3" type="ORF">ACJDT4_12090</name>
</gene>
<organism evidence="3 4">
    <name type="scientific">Clostridium neuense</name>
    <dbReference type="NCBI Taxonomy" id="1728934"/>
    <lineage>
        <taxon>Bacteria</taxon>
        <taxon>Bacillati</taxon>
        <taxon>Bacillota</taxon>
        <taxon>Clostridia</taxon>
        <taxon>Eubacteriales</taxon>
        <taxon>Clostridiaceae</taxon>
        <taxon>Clostridium</taxon>
    </lineage>
</organism>
<feature type="transmembrane region" description="Helical" evidence="1">
    <location>
        <begin position="187"/>
        <end position="210"/>
    </location>
</feature>
<dbReference type="InterPro" id="IPR027783">
    <property type="entry name" value="Bacterial_PH-related"/>
</dbReference>
<feature type="transmembrane region" description="Helical" evidence="1">
    <location>
        <begin position="244"/>
        <end position="262"/>
    </location>
</feature>
<keyword evidence="4" id="KW-1185">Reference proteome</keyword>
<dbReference type="RefSeq" id="WP_406787822.1">
    <property type="nucleotide sequence ID" value="NZ_JBJIAA010000009.1"/>
</dbReference>
<keyword evidence="1" id="KW-0812">Transmembrane</keyword>
<name>A0ABW8TF79_9CLOT</name>
<dbReference type="EMBL" id="JBJIAA010000009">
    <property type="protein sequence ID" value="MFL0251166.1"/>
    <property type="molecule type" value="Genomic_DNA"/>
</dbReference>
<reference evidence="3 4" key="1">
    <citation type="submission" date="2024-11" db="EMBL/GenBank/DDBJ databases">
        <authorList>
            <person name="Heng Y.C."/>
            <person name="Lim A.C.H."/>
            <person name="Lee J.K.Y."/>
            <person name="Kittelmann S."/>
        </authorList>
    </citation>
    <scope>NUCLEOTIDE SEQUENCE [LARGE SCALE GENOMIC DNA]</scope>
    <source>
        <strain evidence="3 4">WILCCON 0114</strain>
    </source>
</reference>
<dbReference type="Proteomes" id="UP001623592">
    <property type="component" value="Unassembled WGS sequence"/>
</dbReference>
<protein>
    <submittedName>
        <fullName evidence="3">PH domain-containing protein</fullName>
    </submittedName>
</protein>
<keyword evidence="1" id="KW-1133">Transmembrane helix</keyword>
<evidence type="ECO:0000313" key="3">
    <source>
        <dbReference type="EMBL" id="MFL0251166.1"/>
    </source>
</evidence>
<feature type="transmembrane region" description="Helical" evidence="1">
    <location>
        <begin position="12"/>
        <end position="31"/>
    </location>
</feature>